<evidence type="ECO:0000256" key="3">
    <source>
        <dbReference type="SAM" id="SignalP"/>
    </source>
</evidence>
<comment type="caution">
    <text evidence="4">The sequence shown here is derived from an EMBL/GenBank/DDBJ whole genome shotgun (WGS) entry which is preliminary data.</text>
</comment>
<keyword evidence="2" id="KW-0472">Membrane</keyword>
<keyword evidence="5" id="KW-1185">Reference proteome</keyword>
<gene>
    <name evidence="4" type="ORF">H8696_08190</name>
</gene>
<feature type="signal peptide" evidence="3">
    <location>
        <begin position="1"/>
        <end position="24"/>
    </location>
</feature>
<keyword evidence="3" id="KW-0732">Signal</keyword>
<feature type="chain" id="PRO_5037665698" description="Gram-positive cocci surface proteins LPxTG domain-containing protein" evidence="3">
    <location>
        <begin position="25"/>
        <end position="454"/>
    </location>
</feature>
<accession>A0A926D6M9</accession>
<dbReference type="EMBL" id="JACRSR010000003">
    <property type="protein sequence ID" value="MBC8531824.1"/>
    <property type="molecule type" value="Genomic_DNA"/>
</dbReference>
<keyword evidence="2" id="KW-1133">Transmembrane helix</keyword>
<reference evidence="4" key="1">
    <citation type="submission" date="2020-08" db="EMBL/GenBank/DDBJ databases">
        <title>Genome public.</title>
        <authorList>
            <person name="Liu C."/>
            <person name="Sun Q."/>
        </authorList>
    </citation>
    <scope>NUCLEOTIDE SEQUENCE</scope>
    <source>
        <strain evidence="4">NSJ-53</strain>
    </source>
</reference>
<evidence type="ECO:0000256" key="2">
    <source>
        <dbReference type="SAM" id="Phobius"/>
    </source>
</evidence>
<evidence type="ECO:0008006" key="6">
    <source>
        <dbReference type="Google" id="ProtNLM"/>
    </source>
</evidence>
<sequence>MKRLLSVLLVVCVLLLVPAFNVKADPSLTYVDITDKLGSSVNTYAFDDSETNADGLPAKGYSVNLSYGDRLEITVASYDFGITIKDNDGTVLAANAPGERNAFILVERTGIYKIEIAYSGGDPVPAEVRFRALRNTAFGPPESVTLPFSETETFHNSTPDNSEGPFYSSYQFDAEMWGALALSVGEMTPEFSDAANGYTSMKLIYPSGKSVTASEVDGKLSILAPATEAGIYTLRIEGTMGNGVSMATANLDFKRCSPLAVFNSSAAEGSILTAGSKLNIEAAGFGEENAAPSTGDFRYVAVGWSFNGLTGTFTDGKAEMTIDALANDGTDTANVEKTLEIAMAYQVYNGTWETKGEFSLNGASFKVPMLPKPTPTPSVTTPEPTAATPSPSIMPTPSAATPLPEPTVSAATSPAPTGSNTNIPRTGHEDSMLGAIAVLLLGGAVAGLRLRKRS</sequence>
<name>A0A926D6M9_9FIRM</name>
<keyword evidence="2" id="KW-0812">Transmembrane</keyword>
<protein>
    <recommendedName>
        <fullName evidence="6">Gram-positive cocci surface proteins LPxTG domain-containing protein</fullName>
    </recommendedName>
</protein>
<feature type="compositionally biased region" description="Low complexity" evidence="1">
    <location>
        <begin position="377"/>
        <end position="391"/>
    </location>
</feature>
<evidence type="ECO:0000313" key="5">
    <source>
        <dbReference type="Proteomes" id="UP000623172"/>
    </source>
</evidence>
<evidence type="ECO:0000313" key="4">
    <source>
        <dbReference type="EMBL" id="MBC8531824.1"/>
    </source>
</evidence>
<dbReference type="Proteomes" id="UP000623172">
    <property type="component" value="Unassembled WGS sequence"/>
</dbReference>
<feature type="transmembrane region" description="Helical" evidence="2">
    <location>
        <begin position="432"/>
        <end position="450"/>
    </location>
</feature>
<dbReference type="AlphaFoldDB" id="A0A926D6M9"/>
<feature type="region of interest" description="Disordered" evidence="1">
    <location>
        <begin position="371"/>
        <end position="427"/>
    </location>
</feature>
<proteinExistence type="predicted"/>
<feature type="compositionally biased region" description="Polar residues" evidence="1">
    <location>
        <begin position="409"/>
        <end position="424"/>
    </location>
</feature>
<dbReference type="RefSeq" id="WP_249316490.1">
    <property type="nucleotide sequence ID" value="NZ_JACRSR010000003.1"/>
</dbReference>
<evidence type="ECO:0000256" key="1">
    <source>
        <dbReference type="SAM" id="MobiDB-lite"/>
    </source>
</evidence>
<organism evidence="4 5">
    <name type="scientific">Gehongia tenuis</name>
    <dbReference type="NCBI Taxonomy" id="2763655"/>
    <lineage>
        <taxon>Bacteria</taxon>
        <taxon>Bacillati</taxon>
        <taxon>Bacillota</taxon>
        <taxon>Clostridia</taxon>
        <taxon>Christensenellales</taxon>
        <taxon>Christensenellaceae</taxon>
        <taxon>Gehongia</taxon>
    </lineage>
</organism>